<dbReference type="SUPFAM" id="SSF88723">
    <property type="entry name" value="PIN domain-like"/>
    <property type="match status" value="1"/>
</dbReference>
<dbReference type="Gene3D" id="3.40.50.1010">
    <property type="entry name" value="5'-nuclease"/>
    <property type="match status" value="1"/>
</dbReference>
<dbReference type="AlphaFoldDB" id="A0A211ZPA1"/>
<dbReference type="InterPro" id="IPR002716">
    <property type="entry name" value="PIN_dom"/>
</dbReference>
<keyword evidence="3" id="KW-1185">Reference proteome</keyword>
<dbReference type="PANTHER" id="PTHR36173">
    <property type="entry name" value="RIBONUCLEASE VAPC16-RELATED"/>
    <property type="match status" value="1"/>
</dbReference>
<dbReference type="InterPro" id="IPR041705">
    <property type="entry name" value="PIN_Sll0205"/>
</dbReference>
<dbReference type="InterPro" id="IPR029060">
    <property type="entry name" value="PIN-like_dom_sf"/>
</dbReference>
<evidence type="ECO:0000259" key="1">
    <source>
        <dbReference type="Pfam" id="PF01850"/>
    </source>
</evidence>
<reference evidence="3" key="1">
    <citation type="submission" date="2017-05" db="EMBL/GenBank/DDBJ databases">
        <authorList>
            <person name="Macchi M."/>
            <person name="Festa S."/>
            <person name="Coppotelli B.M."/>
            <person name="Morelli I.S."/>
        </authorList>
    </citation>
    <scope>NUCLEOTIDE SEQUENCE [LARGE SCALE GENOMIC DNA]</scope>
    <source>
        <strain evidence="3">I</strain>
    </source>
</reference>
<sequence>MKYLLDTHLLLWAAEFSTTIERTGRLSAAAVALIKDPANELIFSAVSIWEVAIKAGRGRPDFAVNPHLLRRGLLDNGYVELAVTGAHAAAVMGLPDHHKDPFDRLLVAQATIEGVTLVTADARLAGYPGPVLRV</sequence>
<evidence type="ECO:0000313" key="2">
    <source>
        <dbReference type="EMBL" id="OWJ66994.1"/>
    </source>
</evidence>
<name>A0A211ZPA1_9PROT</name>
<dbReference type="InterPro" id="IPR052919">
    <property type="entry name" value="TA_system_RNase"/>
</dbReference>
<comment type="caution">
    <text evidence="2">The sequence shown here is derived from an EMBL/GenBank/DDBJ whole genome shotgun (WGS) entry which is preliminary data.</text>
</comment>
<dbReference type="Proteomes" id="UP000196655">
    <property type="component" value="Unassembled WGS sequence"/>
</dbReference>
<dbReference type="OrthoDB" id="9798990at2"/>
<proteinExistence type="predicted"/>
<accession>A0A211ZPA1</accession>
<dbReference type="PANTHER" id="PTHR36173:SF2">
    <property type="entry name" value="RIBONUCLEASE VAPC16"/>
    <property type="match status" value="1"/>
</dbReference>
<gene>
    <name evidence="2" type="ORF">BWR60_12010</name>
</gene>
<evidence type="ECO:0000313" key="3">
    <source>
        <dbReference type="Proteomes" id="UP000196655"/>
    </source>
</evidence>
<dbReference type="RefSeq" id="WP_088151262.1">
    <property type="nucleotide sequence ID" value="NZ_NHON01000017.1"/>
</dbReference>
<protein>
    <submittedName>
        <fullName evidence="2">PIN domain nuclease</fullName>
    </submittedName>
</protein>
<organism evidence="2 3">
    <name type="scientific">Inquilinus limosus</name>
    <dbReference type="NCBI Taxonomy" id="171674"/>
    <lineage>
        <taxon>Bacteria</taxon>
        <taxon>Pseudomonadati</taxon>
        <taxon>Pseudomonadota</taxon>
        <taxon>Alphaproteobacteria</taxon>
        <taxon>Rhodospirillales</taxon>
        <taxon>Rhodospirillaceae</taxon>
        <taxon>Inquilinus</taxon>
    </lineage>
</organism>
<dbReference type="Pfam" id="PF01850">
    <property type="entry name" value="PIN"/>
    <property type="match status" value="1"/>
</dbReference>
<dbReference type="CDD" id="cd09872">
    <property type="entry name" value="PIN_Sll0205-like"/>
    <property type="match status" value="1"/>
</dbReference>
<feature type="domain" description="PIN" evidence="1">
    <location>
        <begin position="3"/>
        <end position="126"/>
    </location>
</feature>
<dbReference type="EMBL" id="NHON01000017">
    <property type="protein sequence ID" value="OWJ66994.1"/>
    <property type="molecule type" value="Genomic_DNA"/>
</dbReference>